<dbReference type="Proteomes" id="UP000599523">
    <property type="component" value="Unassembled WGS sequence"/>
</dbReference>
<keyword evidence="7" id="KW-0997">Cell inner membrane</keyword>
<evidence type="ECO:0000256" key="3">
    <source>
        <dbReference type="ARBA" id="ARBA00022475"/>
    </source>
</evidence>
<dbReference type="InterPro" id="IPR023408">
    <property type="entry name" value="MscS_beta-dom_sf"/>
</dbReference>
<dbReference type="Pfam" id="PF05552">
    <property type="entry name" value="MS_channel_1st_1"/>
    <property type="match status" value="1"/>
</dbReference>
<gene>
    <name evidence="11" type="ORF">GPA21_10345</name>
</gene>
<dbReference type="Pfam" id="PF21088">
    <property type="entry name" value="MS_channel_1st"/>
    <property type="match status" value="1"/>
</dbReference>
<keyword evidence="7" id="KW-0813">Transport</keyword>
<dbReference type="SUPFAM" id="SSF50182">
    <property type="entry name" value="Sm-like ribonucleoproteins"/>
    <property type="match status" value="1"/>
</dbReference>
<comment type="subunit">
    <text evidence="7">Homoheptamer.</text>
</comment>
<dbReference type="PANTHER" id="PTHR30221">
    <property type="entry name" value="SMALL-CONDUCTANCE MECHANOSENSITIVE CHANNEL"/>
    <property type="match status" value="1"/>
</dbReference>
<dbReference type="InterPro" id="IPR049142">
    <property type="entry name" value="MS_channel_1st"/>
</dbReference>
<comment type="similarity">
    <text evidence="2 7">Belongs to the MscS (TC 1.A.23) family.</text>
</comment>
<evidence type="ECO:0000259" key="10">
    <source>
        <dbReference type="Pfam" id="PF21088"/>
    </source>
</evidence>
<name>A0A972F7P4_9RHOO</name>
<comment type="caution">
    <text evidence="7">Lacks conserved residue(s) required for the propagation of feature annotation.</text>
</comment>
<dbReference type="InterPro" id="IPR049278">
    <property type="entry name" value="MS_channel_C"/>
</dbReference>
<evidence type="ECO:0000256" key="6">
    <source>
        <dbReference type="ARBA" id="ARBA00023136"/>
    </source>
</evidence>
<evidence type="ECO:0000256" key="7">
    <source>
        <dbReference type="RuleBase" id="RU369025"/>
    </source>
</evidence>
<proteinExistence type="inferred from homology"/>
<reference evidence="11" key="1">
    <citation type="submission" date="2019-12" db="EMBL/GenBank/DDBJ databases">
        <title>Comparative genomics gives insights into the taxonomy of the Azoarcus-Aromatoleum group and reveals separate origins of nif in the plant-associated Azoarcus and non-plant-associated Aromatoleum sub-groups.</title>
        <authorList>
            <person name="Lafos M."/>
            <person name="Maluk M."/>
            <person name="Batista M."/>
            <person name="Junghare M."/>
            <person name="Carmona M."/>
            <person name="Faoro H."/>
            <person name="Cruz L.M."/>
            <person name="Battistoni F."/>
            <person name="De Souza E."/>
            <person name="Pedrosa F."/>
            <person name="Chen W.-M."/>
            <person name="Poole P.S."/>
            <person name="Dixon R.A."/>
            <person name="James E.K."/>
        </authorList>
    </citation>
    <scope>NUCLEOTIDE SEQUENCE</scope>
    <source>
        <strain evidence="11">NSC3</strain>
    </source>
</reference>
<dbReference type="SUPFAM" id="SSF82861">
    <property type="entry name" value="Mechanosensitive channel protein MscS (YggB), transmembrane region"/>
    <property type="match status" value="1"/>
</dbReference>
<dbReference type="InterPro" id="IPR010920">
    <property type="entry name" value="LSM_dom_sf"/>
</dbReference>
<comment type="caution">
    <text evidence="11">The sequence shown here is derived from an EMBL/GenBank/DDBJ whole genome shotgun (WGS) entry which is preliminary data.</text>
</comment>
<evidence type="ECO:0000256" key="1">
    <source>
        <dbReference type="ARBA" id="ARBA00004651"/>
    </source>
</evidence>
<dbReference type="Pfam" id="PF21082">
    <property type="entry name" value="MS_channel_3rd"/>
    <property type="match status" value="1"/>
</dbReference>
<dbReference type="SUPFAM" id="SSF82689">
    <property type="entry name" value="Mechanosensitive channel protein MscS (YggB), C-terminal domain"/>
    <property type="match status" value="1"/>
</dbReference>
<keyword evidence="4 7" id="KW-0812">Transmembrane</keyword>
<dbReference type="Gene3D" id="3.30.70.100">
    <property type="match status" value="1"/>
</dbReference>
<dbReference type="InterPro" id="IPR011066">
    <property type="entry name" value="MscS_channel_C_sf"/>
</dbReference>
<keyword evidence="5 7" id="KW-1133">Transmembrane helix</keyword>
<feature type="transmembrane region" description="Helical" evidence="7">
    <location>
        <begin position="84"/>
        <end position="104"/>
    </location>
</feature>
<evidence type="ECO:0000313" key="11">
    <source>
        <dbReference type="EMBL" id="NMG03373.1"/>
    </source>
</evidence>
<feature type="transmembrane region" description="Helical" evidence="7">
    <location>
        <begin position="20"/>
        <end position="38"/>
    </location>
</feature>
<evidence type="ECO:0000259" key="9">
    <source>
        <dbReference type="Pfam" id="PF21082"/>
    </source>
</evidence>
<keyword evidence="6 7" id="KW-0472">Membrane</keyword>
<keyword evidence="7" id="KW-0407">Ion channel</keyword>
<dbReference type="AlphaFoldDB" id="A0A972F7P4"/>
<protein>
    <recommendedName>
        <fullName evidence="7">Small-conductance mechanosensitive channel</fullName>
    </recommendedName>
</protein>
<dbReference type="GO" id="GO:0008381">
    <property type="term" value="F:mechanosensitive monoatomic ion channel activity"/>
    <property type="evidence" value="ECO:0007669"/>
    <property type="project" value="InterPro"/>
</dbReference>
<dbReference type="InterPro" id="IPR045275">
    <property type="entry name" value="MscS_archaea/bacteria_type"/>
</dbReference>
<dbReference type="EMBL" id="WTVM01000053">
    <property type="protein sequence ID" value="NMG03373.1"/>
    <property type="molecule type" value="Genomic_DNA"/>
</dbReference>
<keyword evidence="7" id="KW-0406">Ion transport</keyword>
<dbReference type="InterPro" id="IPR008910">
    <property type="entry name" value="MSC_TM_helix"/>
</dbReference>
<feature type="domain" description="Mechanosensitive ion channel MscS" evidence="8">
    <location>
        <begin position="106"/>
        <end position="172"/>
    </location>
</feature>
<dbReference type="PANTHER" id="PTHR30221:SF1">
    <property type="entry name" value="SMALL-CONDUCTANCE MECHANOSENSITIVE CHANNEL"/>
    <property type="match status" value="1"/>
</dbReference>
<comment type="function">
    <text evidence="7">Mechanosensitive channel that participates in the regulation of osmotic pressure changes within the cell, opening in response to stretch forces in the membrane lipid bilayer, without the need for other proteins. Contributes to normal resistance to hypoosmotic shock. Forms an ion channel of 1.0 nanosiemens conductance with a slight preference for anions.</text>
</comment>
<evidence type="ECO:0000256" key="5">
    <source>
        <dbReference type="ARBA" id="ARBA00022989"/>
    </source>
</evidence>
<feature type="transmembrane region" description="Helical" evidence="7">
    <location>
        <begin position="58"/>
        <end position="78"/>
    </location>
</feature>
<keyword evidence="3" id="KW-1003">Cell membrane</keyword>
<feature type="domain" description="Mechanosensitive ion channel transmembrane helices 2/3" evidence="10">
    <location>
        <begin position="64"/>
        <end position="105"/>
    </location>
</feature>
<accession>A0A972F7P4</accession>
<comment type="subcellular location">
    <subcellularLocation>
        <location evidence="7">Cell inner membrane</location>
        <topology evidence="7">Multi-pass membrane protein</topology>
    </subcellularLocation>
    <subcellularLocation>
        <location evidence="1">Cell membrane</location>
        <topology evidence="1">Multi-pass membrane protein</topology>
    </subcellularLocation>
</comment>
<organism evidence="11 12">
    <name type="scientific">Azoarcus taiwanensis</name>
    <dbReference type="NCBI Taxonomy" id="666964"/>
    <lineage>
        <taxon>Bacteria</taxon>
        <taxon>Pseudomonadati</taxon>
        <taxon>Pseudomonadota</taxon>
        <taxon>Betaproteobacteria</taxon>
        <taxon>Rhodocyclales</taxon>
        <taxon>Zoogloeaceae</taxon>
        <taxon>Azoarcus</taxon>
    </lineage>
</organism>
<evidence type="ECO:0000259" key="8">
    <source>
        <dbReference type="Pfam" id="PF00924"/>
    </source>
</evidence>
<sequence>MENLAALYQPGFVDAYLIPWTIRILTAAAIWFVGKWVADKLTGLIRQVMTRAKLDTMLVAFAGNIINTALLVVVIIAALDHLGIPTTSMLAVFGAAGLAVALALKDSLGNFASGVMLIMFRPFKVGDFIEAGGISGVPEEIRIFHTVMRTPDNRQITVPNGQITAGAIINFSAKPTRRIDLVFGISYGDDIRKAKAIIEGIVTADERVLTDPAPLIALGELADSSVNINVRPWVKTEDFWPVRADLLERVKLAFDEQGITIPFPQRDLHLHEVPRTLKSAA</sequence>
<dbReference type="Gene3D" id="1.10.287.1260">
    <property type="match status" value="1"/>
</dbReference>
<dbReference type="Gene3D" id="2.30.30.60">
    <property type="match status" value="1"/>
</dbReference>
<evidence type="ECO:0000256" key="2">
    <source>
        <dbReference type="ARBA" id="ARBA00008017"/>
    </source>
</evidence>
<dbReference type="InterPro" id="IPR011014">
    <property type="entry name" value="MscS_channel_TM-2"/>
</dbReference>
<dbReference type="Pfam" id="PF00924">
    <property type="entry name" value="MS_channel_2nd"/>
    <property type="match status" value="1"/>
</dbReference>
<dbReference type="GO" id="GO:0005886">
    <property type="term" value="C:plasma membrane"/>
    <property type="evidence" value="ECO:0007669"/>
    <property type="project" value="UniProtKB-SubCell"/>
</dbReference>
<dbReference type="InterPro" id="IPR006685">
    <property type="entry name" value="MscS_channel_2nd"/>
</dbReference>
<evidence type="ECO:0000256" key="4">
    <source>
        <dbReference type="ARBA" id="ARBA00022692"/>
    </source>
</evidence>
<feature type="domain" description="Mechanosensitive ion channel MscS C-terminal" evidence="9">
    <location>
        <begin position="179"/>
        <end position="261"/>
    </location>
</feature>
<evidence type="ECO:0000313" key="12">
    <source>
        <dbReference type="Proteomes" id="UP000599523"/>
    </source>
</evidence>
<keyword evidence="12" id="KW-1185">Reference proteome</keyword>